<comment type="function">
    <text evidence="1">Reversibly catalyzes the transfer of the carbamoyl group from carbamoyl phosphate (CP) to the N(epsilon) atom of ornithine (ORN) to produce L-citrulline.</text>
</comment>
<comment type="similarity">
    <text evidence="3 8">Belongs to the aspartate/ornithine carbamoyltransferase superfamily. OTCase family.</text>
</comment>
<evidence type="ECO:0000313" key="12">
    <source>
        <dbReference type="Proteomes" id="UP000180098"/>
    </source>
</evidence>
<evidence type="ECO:0000256" key="2">
    <source>
        <dbReference type="ARBA" id="ARBA00004975"/>
    </source>
</evidence>
<dbReference type="InterPro" id="IPR006132">
    <property type="entry name" value="Asp/Orn_carbamoyltranf_P-bd"/>
</dbReference>
<dbReference type="PRINTS" id="PR00102">
    <property type="entry name" value="OTCASE"/>
</dbReference>
<sequence length="305" mass="34027">MNFLTLLDYSPEQINELLDFSLVLKKYQKEGVPHPFLAGKTLAMIFEKSSTRTRVSFEVGMSQLGGSALFLSSKDSQLGRGEPISDTAQVLSRYVDGIMIRTHGHEIIEELAKHSTVPVVNALTDDFHPCQALADIMTIYEAKGTFKGIKTVYVGDGNNVAHSLLIACAKVGMDVAIATPKGYEPKPWIINEVESICQETKATFQLTNDPVEAMNGADVIYTDVWTSMGYEEETNDRLEIFKPFQVNNRLVQHAKDDYIFLHCLPAHREEEVTADIIDGSHSYIFDQAENRLHVQKAILVALMSN</sequence>
<evidence type="ECO:0000256" key="5">
    <source>
        <dbReference type="ARBA" id="ARBA00016634"/>
    </source>
</evidence>
<comment type="caution">
    <text evidence="11">The sequence shown here is derived from an EMBL/GenBank/DDBJ whole genome shotgun (WGS) entry which is preliminary data.</text>
</comment>
<keyword evidence="12" id="KW-1185">Reference proteome</keyword>
<dbReference type="InterPro" id="IPR024904">
    <property type="entry name" value="OTCase_ArgI"/>
</dbReference>
<dbReference type="NCBIfam" id="TIGR00658">
    <property type="entry name" value="orni_carb_tr"/>
    <property type="match status" value="1"/>
</dbReference>
<feature type="binding site" evidence="8">
    <location>
        <position position="77"/>
    </location>
    <ligand>
        <name>carbamoyl phosphate</name>
        <dbReference type="ChEBI" id="CHEBI:58228"/>
    </ligand>
</feature>
<evidence type="ECO:0000313" key="11">
    <source>
        <dbReference type="EMBL" id="OIJ10348.1"/>
    </source>
</evidence>
<dbReference type="EMBL" id="MLQQ01000040">
    <property type="protein sequence ID" value="OIJ10348.1"/>
    <property type="molecule type" value="Genomic_DNA"/>
</dbReference>
<evidence type="ECO:0000256" key="1">
    <source>
        <dbReference type="ARBA" id="ARBA00003822"/>
    </source>
</evidence>
<evidence type="ECO:0000256" key="4">
    <source>
        <dbReference type="ARBA" id="ARBA00013007"/>
    </source>
</evidence>
<keyword evidence="6 8" id="KW-0808">Transferase</keyword>
<dbReference type="PANTHER" id="PTHR45753">
    <property type="entry name" value="ORNITHINE CARBAMOYLTRANSFERASE, MITOCHONDRIAL"/>
    <property type="match status" value="1"/>
</dbReference>
<comment type="catalytic activity">
    <reaction evidence="7 8">
        <text>carbamoyl phosphate + L-ornithine = L-citrulline + phosphate + H(+)</text>
        <dbReference type="Rhea" id="RHEA:19513"/>
        <dbReference type="ChEBI" id="CHEBI:15378"/>
        <dbReference type="ChEBI" id="CHEBI:43474"/>
        <dbReference type="ChEBI" id="CHEBI:46911"/>
        <dbReference type="ChEBI" id="CHEBI:57743"/>
        <dbReference type="ChEBI" id="CHEBI:58228"/>
        <dbReference type="EC" id="2.1.3.3"/>
    </reaction>
</comment>
<feature type="binding site" evidence="8">
    <location>
        <position position="223"/>
    </location>
    <ligand>
        <name>L-ornithine</name>
        <dbReference type="ChEBI" id="CHEBI:46911"/>
    </ligand>
</feature>
<dbReference type="AlphaFoldDB" id="A0A1S2LCX3"/>
<name>A0A1S2LCX3_9BACI</name>
<dbReference type="HAMAP" id="MF_01109">
    <property type="entry name" value="OTCase"/>
    <property type="match status" value="1"/>
</dbReference>
<gene>
    <name evidence="11" type="ORF">BKP35_13730</name>
</gene>
<dbReference type="GO" id="GO:0016597">
    <property type="term" value="F:amino acid binding"/>
    <property type="evidence" value="ECO:0007669"/>
    <property type="project" value="InterPro"/>
</dbReference>
<dbReference type="PROSITE" id="PS00097">
    <property type="entry name" value="CARBAMOYLTRANSFERASE"/>
    <property type="match status" value="1"/>
</dbReference>
<dbReference type="FunFam" id="3.40.50.1370:FF:000008">
    <property type="entry name" value="Ornithine carbamoyltransferase"/>
    <property type="match status" value="1"/>
</dbReference>
<dbReference type="GO" id="GO:0042450">
    <property type="term" value="P:L-arginine biosynthetic process via ornithine"/>
    <property type="evidence" value="ECO:0007669"/>
    <property type="project" value="UniProtKB-UniRule"/>
</dbReference>
<feature type="binding site" evidence="8">
    <location>
        <position position="291"/>
    </location>
    <ligand>
        <name>carbamoyl phosphate</name>
        <dbReference type="ChEBI" id="CHEBI:58228"/>
    </ligand>
</feature>
<dbReference type="PANTHER" id="PTHR45753:SF3">
    <property type="entry name" value="ORNITHINE TRANSCARBAMYLASE, MITOCHONDRIAL"/>
    <property type="match status" value="1"/>
</dbReference>
<evidence type="ECO:0000256" key="6">
    <source>
        <dbReference type="ARBA" id="ARBA00022679"/>
    </source>
</evidence>
<dbReference type="SUPFAM" id="SSF53671">
    <property type="entry name" value="Aspartate/ornithine carbamoyltransferase"/>
    <property type="match status" value="1"/>
</dbReference>
<dbReference type="GO" id="GO:0019240">
    <property type="term" value="P:citrulline biosynthetic process"/>
    <property type="evidence" value="ECO:0007669"/>
    <property type="project" value="TreeGrafter"/>
</dbReference>
<keyword evidence="8" id="KW-0963">Cytoplasm</keyword>
<evidence type="ECO:0000256" key="8">
    <source>
        <dbReference type="HAMAP-Rule" id="MF_01109"/>
    </source>
</evidence>
<reference evidence="11 12" key="1">
    <citation type="submission" date="2016-10" db="EMBL/GenBank/DDBJ databases">
        <title>Draft genome sequences of four alkaliphilic bacteria belonging to the Anaerobacillus genus.</title>
        <authorList>
            <person name="Bassil N.M."/>
            <person name="Lloyd J.R."/>
        </authorList>
    </citation>
    <scope>NUCLEOTIDE SEQUENCE [LARGE SCALE GENOMIC DNA]</scope>
    <source>
        <strain evidence="11 12">DSM 15340</strain>
    </source>
</reference>
<comment type="pathway">
    <text evidence="2">Amino-acid biosynthesis; L-arginine biosynthesis; L-arginine from L-ornithine and carbamoyl phosphate: step 1/3.</text>
</comment>
<dbReference type="OrthoDB" id="9802587at2"/>
<dbReference type="Gene3D" id="3.40.50.1370">
    <property type="entry name" value="Aspartate/ornithine carbamoyltransferase"/>
    <property type="match status" value="2"/>
</dbReference>
<comment type="subcellular location">
    <subcellularLocation>
        <location evidence="8">Cytoplasm</location>
    </subcellularLocation>
</comment>
<proteinExistence type="inferred from homology"/>
<feature type="binding site" evidence="8">
    <location>
        <begin position="128"/>
        <end position="131"/>
    </location>
    <ligand>
        <name>carbamoyl phosphate</name>
        <dbReference type="ChEBI" id="CHEBI:58228"/>
    </ligand>
</feature>
<evidence type="ECO:0000256" key="7">
    <source>
        <dbReference type="ARBA" id="ARBA00048772"/>
    </source>
</evidence>
<evidence type="ECO:0000259" key="9">
    <source>
        <dbReference type="Pfam" id="PF00185"/>
    </source>
</evidence>
<evidence type="ECO:0000256" key="3">
    <source>
        <dbReference type="ARBA" id="ARBA00007805"/>
    </source>
</evidence>
<dbReference type="InterPro" id="IPR006130">
    <property type="entry name" value="Asp/Orn_carbamoylTrfase"/>
</dbReference>
<dbReference type="InterPro" id="IPR002292">
    <property type="entry name" value="Orn/put_carbamltrans"/>
</dbReference>
<feature type="binding site" evidence="8">
    <location>
        <begin position="50"/>
        <end position="53"/>
    </location>
    <ligand>
        <name>carbamoyl phosphate</name>
        <dbReference type="ChEBI" id="CHEBI:58228"/>
    </ligand>
</feature>
<feature type="domain" description="Aspartate/ornithine carbamoyltransferase Asp/Orn-binding" evidence="9">
    <location>
        <begin position="147"/>
        <end position="301"/>
    </location>
</feature>
<dbReference type="GO" id="GO:0005737">
    <property type="term" value="C:cytoplasm"/>
    <property type="evidence" value="ECO:0007669"/>
    <property type="project" value="UniProtKB-SubCell"/>
</dbReference>
<dbReference type="Proteomes" id="UP000180098">
    <property type="component" value="Unassembled WGS sequence"/>
</dbReference>
<feature type="binding site" evidence="8">
    <location>
        <position position="101"/>
    </location>
    <ligand>
        <name>carbamoyl phosphate</name>
        <dbReference type="ChEBI" id="CHEBI:58228"/>
    </ligand>
</feature>
<feature type="binding site" evidence="8">
    <location>
        <begin position="263"/>
        <end position="264"/>
    </location>
    <ligand>
        <name>carbamoyl phosphate</name>
        <dbReference type="ChEBI" id="CHEBI:58228"/>
    </ligand>
</feature>
<dbReference type="Pfam" id="PF02729">
    <property type="entry name" value="OTCace_N"/>
    <property type="match status" value="1"/>
</dbReference>
<organism evidence="11 12">
    <name type="scientific">Anaerobacillus arseniciselenatis</name>
    <dbReference type="NCBI Taxonomy" id="85682"/>
    <lineage>
        <taxon>Bacteria</taxon>
        <taxon>Bacillati</taxon>
        <taxon>Bacillota</taxon>
        <taxon>Bacilli</taxon>
        <taxon>Bacillales</taxon>
        <taxon>Bacillaceae</taxon>
        <taxon>Anaerobacillus</taxon>
    </lineage>
</organism>
<dbReference type="InterPro" id="IPR036901">
    <property type="entry name" value="Asp/Orn_carbamoylTrfase_sf"/>
</dbReference>
<dbReference type="InterPro" id="IPR006131">
    <property type="entry name" value="Asp_carbamoyltransf_Asp/Orn-bd"/>
</dbReference>
<dbReference type="EC" id="2.1.3.3" evidence="4 8"/>
<protein>
    <recommendedName>
        <fullName evidence="5 8">Ornithine carbamoyltransferase</fullName>
        <shortName evidence="8">OTCase</shortName>
        <ecNumber evidence="4 8">2.1.3.3</ecNumber>
    </recommendedName>
</protein>
<evidence type="ECO:0000259" key="10">
    <source>
        <dbReference type="Pfam" id="PF02729"/>
    </source>
</evidence>
<feature type="binding site" evidence="8">
    <location>
        <position position="159"/>
    </location>
    <ligand>
        <name>L-ornithine</name>
        <dbReference type="ChEBI" id="CHEBI:46911"/>
    </ligand>
</feature>
<dbReference type="NCBIfam" id="NF001986">
    <property type="entry name" value="PRK00779.1"/>
    <property type="match status" value="1"/>
</dbReference>
<dbReference type="GO" id="GO:0004585">
    <property type="term" value="F:ornithine carbamoyltransferase activity"/>
    <property type="evidence" value="ECO:0007669"/>
    <property type="project" value="UniProtKB-UniRule"/>
</dbReference>
<accession>A0A1S2LCX3</accession>
<dbReference type="Pfam" id="PF00185">
    <property type="entry name" value="OTCace"/>
    <property type="match status" value="1"/>
</dbReference>
<dbReference type="RefSeq" id="WP_071314111.1">
    <property type="nucleotide sequence ID" value="NZ_MLQQ01000040.1"/>
</dbReference>
<dbReference type="PRINTS" id="PR00100">
    <property type="entry name" value="AOTCASE"/>
</dbReference>
<feature type="domain" description="Aspartate/ornithine carbamoyltransferase carbamoyl-P binding" evidence="10">
    <location>
        <begin position="2"/>
        <end position="141"/>
    </location>
</feature>
<feature type="binding site" evidence="8">
    <location>
        <begin position="227"/>
        <end position="228"/>
    </location>
    <ligand>
        <name>L-ornithine</name>
        <dbReference type="ChEBI" id="CHEBI:46911"/>
    </ligand>
</feature>